<evidence type="ECO:0000256" key="2">
    <source>
        <dbReference type="SAM" id="MobiDB-lite"/>
    </source>
</evidence>
<feature type="coiled-coil region" evidence="1">
    <location>
        <begin position="111"/>
        <end position="178"/>
    </location>
</feature>
<protein>
    <submittedName>
        <fullName evidence="3">Efflux RND transporter periplasmic adaptor subunit</fullName>
    </submittedName>
</protein>
<dbReference type="Proteomes" id="UP000658690">
    <property type="component" value="Unassembled WGS sequence"/>
</dbReference>
<evidence type="ECO:0000256" key="1">
    <source>
        <dbReference type="SAM" id="Coils"/>
    </source>
</evidence>
<evidence type="ECO:0000313" key="3">
    <source>
        <dbReference type="EMBL" id="NOU88762.1"/>
    </source>
</evidence>
<reference evidence="3 4" key="1">
    <citation type="submission" date="2019-10" db="EMBL/GenBank/DDBJ databases">
        <title>Description of Paenibacillus choica sp. nov.</title>
        <authorList>
            <person name="Carlier A."/>
            <person name="Qi S."/>
        </authorList>
    </citation>
    <scope>NUCLEOTIDE SEQUENCE [LARGE SCALE GENOMIC DNA]</scope>
    <source>
        <strain evidence="3 4">LMG 31460</strain>
    </source>
</reference>
<dbReference type="Gene3D" id="2.40.420.20">
    <property type="match status" value="1"/>
</dbReference>
<keyword evidence="4" id="KW-1185">Reference proteome</keyword>
<accession>A0ABX1Z653</accession>
<evidence type="ECO:0000313" key="4">
    <source>
        <dbReference type="Proteomes" id="UP000658690"/>
    </source>
</evidence>
<feature type="region of interest" description="Disordered" evidence="2">
    <location>
        <begin position="257"/>
        <end position="280"/>
    </location>
</feature>
<proteinExistence type="predicted"/>
<dbReference type="PANTHER" id="PTHR30469">
    <property type="entry name" value="MULTIDRUG RESISTANCE PROTEIN MDTA"/>
    <property type="match status" value="1"/>
</dbReference>
<gene>
    <name evidence="3" type="ORF">GC102_23855</name>
</gene>
<dbReference type="Gene3D" id="1.10.287.470">
    <property type="entry name" value="Helix hairpin bin"/>
    <property type="match status" value="1"/>
</dbReference>
<dbReference type="SUPFAM" id="SSF111369">
    <property type="entry name" value="HlyD-like secretion proteins"/>
    <property type="match status" value="1"/>
</dbReference>
<dbReference type="Gene3D" id="2.40.50.100">
    <property type="match status" value="1"/>
</dbReference>
<dbReference type="PANTHER" id="PTHR30469:SF15">
    <property type="entry name" value="HLYD FAMILY OF SECRETION PROTEINS"/>
    <property type="match status" value="1"/>
</dbReference>
<name>A0ABX1Z653_9BACL</name>
<comment type="caution">
    <text evidence="3">The sequence shown here is derived from an EMBL/GenBank/DDBJ whole genome shotgun (WGS) entry which is preliminary data.</text>
</comment>
<sequence length="387" mass="42012">MNVRVVERVESNPKRKIKLVFILCIAALLILTLYSNTLLTMNLPKVWAEEGRTDPLSLNYSGSGDLQPLSEVELSNKAGWMVKDVQVKAGEHVTKGQTLVTYDSKEAESRIQDEEVNLSRQKLMMEGLQERYIAAEKSGDELTISSAKREIDIARLEMGAQERKIRNLQEDLERFRQVVAPYDGVVTKVAAVKDMPSGSAGRDVIVSNSSLGFQLALPMPASIADLLELGSKQNVEVKIKGVIQSLEGVVTGIEPAEAGHTTAPAGDGGDSNTSKPKSQKRVLVTVQSAELQGGEQATMKFSKSTSVGNGVLLPNKAIHGEIANKYIFVIEEKKSPLGNTYHASKVAIEVGEANEDSVIVLKGAYSGQQIIVESSEPLQDGSRVRKR</sequence>
<dbReference type="RefSeq" id="WP_171691745.1">
    <property type="nucleotide sequence ID" value="NZ_WHOC01000133.1"/>
</dbReference>
<dbReference type="EMBL" id="WHOC01000133">
    <property type="protein sequence ID" value="NOU88762.1"/>
    <property type="molecule type" value="Genomic_DNA"/>
</dbReference>
<keyword evidence="1" id="KW-0175">Coiled coil</keyword>
<organism evidence="3 4">
    <name type="scientific">Paenibacillus germinis</name>
    <dbReference type="NCBI Taxonomy" id="2654979"/>
    <lineage>
        <taxon>Bacteria</taxon>
        <taxon>Bacillati</taxon>
        <taxon>Bacillota</taxon>
        <taxon>Bacilli</taxon>
        <taxon>Bacillales</taxon>
        <taxon>Paenibacillaceae</taxon>
        <taxon>Paenibacillus</taxon>
    </lineage>
</organism>